<organism evidence="2">
    <name type="scientific">Amorphochlora amoebiformis</name>
    <dbReference type="NCBI Taxonomy" id="1561963"/>
    <lineage>
        <taxon>Eukaryota</taxon>
        <taxon>Sar</taxon>
        <taxon>Rhizaria</taxon>
        <taxon>Cercozoa</taxon>
        <taxon>Chlorarachniophyceae</taxon>
        <taxon>Amorphochlora</taxon>
    </lineage>
</organism>
<feature type="region of interest" description="Disordered" evidence="1">
    <location>
        <begin position="1"/>
        <end position="32"/>
    </location>
</feature>
<reference evidence="2" key="1">
    <citation type="submission" date="2021-01" db="EMBL/GenBank/DDBJ databases">
        <authorList>
            <person name="Corre E."/>
            <person name="Pelletier E."/>
            <person name="Niang G."/>
            <person name="Scheremetjew M."/>
            <person name="Finn R."/>
            <person name="Kale V."/>
            <person name="Holt S."/>
            <person name="Cochrane G."/>
            <person name="Meng A."/>
            <person name="Brown T."/>
            <person name="Cohen L."/>
        </authorList>
    </citation>
    <scope>NUCLEOTIDE SEQUENCE</scope>
    <source>
        <strain evidence="2">CCMP2058</strain>
    </source>
</reference>
<protein>
    <submittedName>
        <fullName evidence="2">Uncharacterized protein</fullName>
    </submittedName>
</protein>
<dbReference type="AlphaFoldDB" id="A0A7S0DSB7"/>
<name>A0A7S0DSB7_9EUKA</name>
<dbReference type="EMBL" id="HBEM01033564">
    <property type="protein sequence ID" value="CAD8463918.1"/>
    <property type="molecule type" value="Transcribed_RNA"/>
</dbReference>
<gene>
    <name evidence="2" type="ORF">LAMO00422_LOCUS22884</name>
</gene>
<feature type="region of interest" description="Disordered" evidence="1">
    <location>
        <begin position="59"/>
        <end position="88"/>
    </location>
</feature>
<evidence type="ECO:0000313" key="2">
    <source>
        <dbReference type="EMBL" id="CAD8463918.1"/>
    </source>
</evidence>
<evidence type="ECO:0000256" key="1">
    <source>
        <dbReference type="SAM" id="MobiDB-lite"/>
    </source>
</evidence>
<feature type="region of interest" description="Disordered" evidence="1">
    <location>
        <begin position="113"/>
        <end position="189"/>
    </location>
</feature>
<proteinExistence type="predicted"/>
<accession>A0A7S0DSB7</accession>
<sequence>MKGVFDTATGKPRPGSTYFERIPDQPDPFEGCYPTEERFKRVKEEGEREVKEYIQTLRDAGINTTNPGRDFFGIPTPLGQEEPEDPPLDFGLVDDKMVEDLRARIKEWEAELGPLVPSRDTPADSAPATSMMGVDDAETNRGASVGGDTAGGELSTVARLEKIQVRSPSRFGDSMSVAGGDPEESTVAQ</sequence>